<dbReference type="AlphaFoldDB" id="A0A835GCW4"/>
<name>A0A835GCW4_SPOEX</name>
<sequence length="216" mass="24916">MDTFMASYEENLKKEQEKIDQLEKDIVFALEHSSSNIDLDLSEIDSLKQKDGYTSQYDDSKKSVEMLTKDYERFQANLKKAEATRERLATELQTLPEKMRVMKEELVTLSDLEKLRDEGEEQKKALETELKQLKEKLAPTESAVLEATNKLKSIQASLDGNEMYTKLNALEEQLAQLETRKTVLEEDIASITLKADYEPLKKQAIEELAILNKKNY</sequence>
<dbReference type="Proteomes" id="UP000648187">
    <property type="component" value="Unassembled WGS sequence"/>
</dbReference>
<evidence type="ECO:0000313" key="2">
    <source>
        <dbReference type="EMBL" id="KAF9413582.1"/>
    </source>
</evidence>
<dbReference type="PANTHER" id="PTHR31432">
    <property type="entry name" value="INTRAFLAGELLAR TRANSPORT PROTEIN 74 HOMOLOG"/>
    <property type="match status" value="1"/>
</dbReference>
<dbReference type="PANTHER" id="PTHR31432:SF0">
    <property type="entry name" value="INTRAFLAGELLAR TRANSPORT PROTEIN 74 HOMOLOG"/>
    <property type="match status" value="1"/>
</dbReference>
<evidence type="ECO:0000313" key="3">
    <source>
        <dbReference type="Proteomes" id="UP000648187"/>
    </source>
</evidence>
<dbReference type="InterPro" id="IPR029602">
    <property type="entry name" value="IFT74"/>
</dbReference>
<dbReference type="GO" id="GO:0048487">
    <property type="term" value="F:beta-tubulin binding"/>
    <property type="evidence" value="ECO:0007669"/>
    <property type="project" value="InterPro"/>
</dbReference>
<reference evidence="2" key="1">
    <citation type="submission" date="2020-08" db="EMBL/GenBank/DDBJ databases">
        <title>Spodoptera exigua strain:BAW_Kor-Di-RS1 Genome sequencing and assembly.</title>
        <authorList>
            <person name="Kim J."/>
            <person name="Nam H.Y."/>
            <person name="Kwon M."/>
            <person name="Choi J.H."/>
            <person name="Cho S.R."/>
            <person name="Kim G.-H."/>
        </authorList>
    </citation>
    <scope>NUCLEOTIDE SEQUENCE</scope>
    <source>
        <strain evidence="2">BAW_Kor-Di-RS1</strain>
        <tissue evidence="2">Whole-body</tissue>
    </source>
</reference>
<evidence type="ECO:0000256" key="1">
    <source>
        <dbReference type="SAM" id="Coils"/>
    </source>
</evidence>
<organism evidence="2 3">
    <name type="scientific">Spodoptera exigua</name>
    <name type="common">Beet armyworm</name>
    <name type="synonym">Noctua fulgens</name>
    <dbReference type="NCBI Taxonomy" id="7107"/>
    <lineage>
        <taxon>Eukaryota</taxon>
        <taxon>Metazoa</taxon>
        <taxon>Ecdysozoa</taxon>
        <taxon>Arthropoda</taxon>
        <taxon>Hexapoda</taxon>
        <taxon>Insecta</taxon>
        <taxon>Pterygota</taxon>
        <taxon>Neoptera</taxon>
        <taxon>Endopterygota</taxon>
        <taxon>Lepidoptera</taxon>
        <taxon>Glossata</taxon>
        <taxon>Ditrysia</taxon>
        <taxon>Noctuoidea</taxon>
        <taxon>Noctuidae</taxon>
        <taxon>Amphipyrinae</taxon>
        <taxon>Spodoptera</taxon>
    </lineage>
</organism>
<comment type="caution">
    <text evidence="2">The sequence shown here is derived from an EMBL/GenBank/DDBJ whole genome shotgun (WGS) entry which is preliminary data.</text>
</comment>
<dbReference type="GO" id="GO:0035735">
    <property type="term" value="P:intraciliary transport involved in cilium assembly"/>
    <property type="evidence" value="ECO:0007669"/>
    <property type="project" value="TreeGrafter"/>
</dbReference>
<dbReference type="GO" id="GO:0005929">
    <property type="term" value="C:cilium"/>
    <property type="evidence" value="ECO:0007669"/>
    <property type="project" value="TreeGrafter"/>
</dbReference>
<accession>A0A835GCW4</accession>
<dbReference type="GO" id="GO:0030992">
    <property type="term" value="C:intraciliary transport particle B"/>
    <property type="evidence" value="ECO:0007669"/>
    <property type="project" value="InterPro"/>
</dbReference>
<dbReference type="EMBL" id="JACKWZ010000154">
    <property type="protein sequence ID" value="KAF9413582.1"/>
    <property type="molecule type" value="Genomic_DNA"/>
</dbReference>
<proteinExistence type="predicted"/>
<feature type="coiled-coil region" evidence="1">
    <location>
        <begin position="64"/>
        <end position="194"/>
    </location>
</feature>
<keyword evidence="3" id="KW-1185">Reference proteome</keyword>
<gene>
    <name evidence="2" type="ORF">HW555_008227</name>
</gene>
<protein>
    <submittedName>
        <fullName evidence="2">Uncharacterized protein</fullName>
    </submittedName>
</protein>
<feature type="coiled-coil region" evidence="1">
    <location>
        <begin position="5"/>
        <end position="32"/>
    </location>
</feature>
<keyword evidence="1" id="KW-0175">Coiled coil</keyword>